<dbReference type="InterPro" id="IPR020578">
    <property type="entry name" value="Aminotrans_V_PyrdxlP_BS"/>
</dbReference>
<keyword evidence="12" id="KW-1185">Reference proteome</keyword>
<dbReference type="RefSeq" id="WP_044839408.1">
    <property type="nucleotide sequence ID" value="NZ_CP059733.1"/>
</dbReference>
<dbReference type="Gene3D" id="3.90.1150.10">
    <property type="entry name" value="Aspartate Aminotransferase, domain 1"/>
    <property type="match status" value="1"/>
</dbReference>
<dbReference type="Gene3D" id="3.40.640.10">
    <property type="entry name" value="Type I PLP-dependent aspartate aminotransferase-like (Major domain)"/>
    <property type="match status" value="1"/>
</dbReference>
<dbReference type="PANTHER" id="PTHR43586">
    <property type="entry name" value="CYSTEINE DESULFURASE"/>
    <property type="match status" value="1"/>
</dbReference>
<evidence type="ECO:0000256" key="3">
    <source>
        <dbReference type="ARBA" id="ARBA00010447"/>
    </source>
</evidence>
<dbReference type="EC" id="2.8.1.7" evidence="4"/>
<dbReference type="InterPro" id="IPR016454">
    <property type="entry name" value="Cysteine_dSase"/>
</dbReference>
<evidence type="ECO:0000256" key="4">
    <source>
        <dbReference type="ARBA" id="ARBA00012239"/>
    </source>
</evidence>
<dbReference type="KEGG" id="tvd:SG34_022635"/>
<dbReference type="GO" id="GO:0006534">
    <property type="term" value="P:cysteine metabolic process"/>
    <property type="evidence" value="ECO:0007669"/>
    <property type="project" value="InterPro"/>
</dbReference>
<dbReference type="Pfam" id="PF00266">
    <property type="entry name" value="Aminotran_5"/>
    <property type="match status" value="1"/>
</dbReference>
<evidence type="ECO:0000256" key="7">
    <source>
        <dbReference type="ARBA" id="ARBA00022898"/>
    </source>
</evidence>
<dbReference type="GO" id="GO:0030170">
    <property type="term" value="F:pyridoxal phosphate binding"/>
    <property type="evidence" value="ECO:0007669"/>
    <property type="project" value="InterPro"/>
</dbReference>
<keyword evidence="7" id="KW-0663">Pyridoxal phosphate</keyword>
<reference evidence="11 12" key="2">
    <citation type="journal article" date="2022" name="Mar. Drugs">
        <title>Bioassay-Guided Fractionation Leads to the Detection of Cholic Acid Generated by the Rare Thalassomonas sp.</title>
        <authorList>
            <person name="Pheiffer F."/>
            <person name="Schneider Y.K."/>
            <person name="Hansen E.H."/>
            <person name="Andersen J.H."/>
            <person name="Isaksson J."/>
            <person name="Busche T."/>
            <person name="R C."/>
            <person name="Kalinowski J."/>
            <person name="Zyl L.V."/>
            <person name="Trindade M."/>
        </authorList>
    </citation>
    <scope>NUCLEOTIDE SEQUENCE [LARGE SCALE GENOMIC DNA]</scope>
    <source>
        <strain evidence="11 12">XOM25</strain>
    </source>
</reference>
<reference evidence="11 12" key="1">
    <citation type="journal article" date="2015" name="Genome Announc.">
        <title>Draft Genome Sequences of Marine Isolates of Thalassomonas viridans and Thalassomonas actiniarum.</title>
        <authorList>
            <person name="Olonade I."/>
            <person name="van Zyl L.J."/>
            <person name="Trindade M."/>
        </authorList>
    </citation>
    <scope>NUCLEOTIDE SEQUENCE [LARGE SCALE GENOMIC DNA]</scope>
    <source>
        <strain evidence="11 12">XOM25</strain>
    </source>
</reference>
<comment type="function">
    <text evidence="2">Catalyzes the removal of elemental sulfur and selenium atoms from L-cysteine, L-cystine, L-selenocysteine, and L-selenocystine to produce L-alanine.</text>
</comment>
<dbReference type="PIRSF" id="PIRSF005572">
    <property type="entry name" value="NifS"/>
    <property type="match status" value="1"/>
</dbReference>
<dbReference type="PROSITE" id="PS00595">
    <property type="entry name" value="AA_TRANSFER_CLASS_5"/>
    <property type="match status" value="1"/>
</dbReference>
<evidence type="ECO:0000313" key="11">
    <source>
        <dbReference type="EMBL" id="WDE04128.1"/>
    </source>
</evidence>
<dbReference type="InterPro" id="IPR015422">
    <property type="entry name" value="PyrdxlP-dep_Trfase_small"/>
</dbReference>
<comment type="similarity">
    <text evidence="3">Belongs to the class-V pyridoxal-phosphate-dependent aminotransferase family. Csd subfamily.</text>
</comment>
<dbReference type="EMBL" id="CP059733">
    <property type="protein sequence ID" value="WDE04128.1"/>
    <property type="molecule type" value="Genomic_DNA"/>
</dbReference>
<sequence>MHDLSPWKSDFAVFSQADNSELCYLDSAATCLTPHVVAQAMYRYQSFSHANSHKGLYRLSAGATELVEQARGQVAGFIGTGSDELVFTHGTTEAINLVANSFVRPRLTADSNIVISCAEHHANFLPWQRLCQQTGAELRVVSLTPQGLLDVEVLAALLDDNTSFIAISHISNVLGCVNPVERVCRLAREKSVPVLVDGAQAVGHGPLDVKALGCDFYAFSGHKLYGPVGCGVLFARAEHIEVMEPDTLGGGIVEQVSLAGTTFISGPMKFEPGSHNVAAICGLATAIGYIQDIGWPALVAYMNELSTYLHQELAALPFIEPLVPTVSGAWLSSFQCRGVHSHDVAGMLDGDDIAVRAGHHCAQPLHQYLGHKSSVRISLGLYNGRRDIDRLVASLKNTYQLLATG</sequence>
<evidence type="ECO:0000256" key="6">
    <source>
        <dbReference type="ARBA" id="ARBA00022679"/>
    </source>
</evidence>
<evidence type="ECO:0000313" key="12">
    <source>
        <dbReference type="Proteomes" id="UP000032352"/>
    </source>
</evidence>
<dbReference type="InterPro" id="IPR010970">
    <property type="entry name" value="Cys_dSase_SufS"/>
</dbReference>
<dbReference type="InterPro" id="IPR015421">
    <property type="entry name" value="PyrdxlP-dep_Trfase_major"/>
</dbReference>
<organism evidence="11 12">
    <name type="scientific">Thalassomonas viridans</name>
    <dbReference type="NCBI Taxonomy" id="137584"/>
    <lineage>
        <taxon>Bacteria</taxon>
        <taxon>Pseudomonadati</taxon>
        <taxon>Pseudomonadota</taxon>
        <taxon>Gammaproteobacteria</taxon>
        <taxon>Alteromonadales</taxon>
        <taxon>Colwelliaceae</taxon>
        <taxon>Thalassomonas</taxon>
    </lineage>
</organism>
<evidence type="ECO:0000256" key="2">
    <source>
        <dbReference type="ARBA" id="ARBA00002824"/>
    </source>
</evidence>
<gene>
    <name evidence="11" type="ORF">SG34_022635</name>
</gene>
<protein>
    <recommendedName>
        <fullName evidence="5">Probable cysteine desulfurase</fullName>
        <ecNumber evidence="4">2.8.1.7</ecNumber>
    </recommendedName>
</protein>
<evidence type="ECO:0000256" key="9">
    <source>
        <dbReference type="RuleBase" id="RU004504"/>
    </source>
</evidence>
<comment type="cofactor">
    <cofactor evidence="1 9">
        <name>pyridoxal 5'-phosphate</name>
        <dbReference type="ChEBI" id="CHEBI:597326"/>
    </cofactor>
</comment>
<evidence type="ECO:0000259" key="10">
    <source>
        <dbReference type="Pfam" id="PF00266"/>
    </source>
</evidence>
<dbReference type="InterPro" id="IPR000192">
    <property type="entry name" value="Aminotrans_V_dom"/>
</dbReference>
<proteinExistence type="inferred from homology"/>
<dbReference type="Proteomes" id="UP000032352">
    <property type="component" value="Chromosome"/>
</dbReference>
<dbReference type="SUPFAM" id="SSF53383">
    <property type="entry name" value="PLP-dependent transferases"/>
    <property type="match status" value="1"/>
</dbReference>
<evidence type="ECO:0000256" key="8">
    <source>
        <dbReference type="ARBA" id="ARBA00050776"/>
    </source>
</evidence>
<evidence type="ECO:0000256" key="5">
    <source>
        <dbReference type="ARBA" id="ARBA00021850"/>
    </source>
</evidence>
<dbReference type="AlphaFoldDB" id="A0AAE9Z051"/>
<feature type="domain" description="Aminotransferase class V" evidence="10">
    <location>
        <begin position="24"/>
        <end position="391"/>
    </location>
</feature>
<evidence type="ECO:0000256" key="1">
    <source>
        <dbReference type="ARBA" id="ARBA00001933"/>
    </source>
</evidence>
<dbReference type="PANTHER" id="PTHR43586:SF8">
    <property type="entry name" value="CYSTEINE DESULFURASE 1, CHLOROPLASTIC"/>
    <property type="match status" value="1"/>
</dbReference>
<keyword evidence="6" id="KW-0808">Transferase</keyword>
<dbReference type="CDD" id="cd06453">
    <property type="entry name" value="SufS_like"/>
    <property type="match status" value="1"/>
</dbReference>
<name>A0AAE9Z051_9GAMM</name>
<dbReference type="InterPro" id="IPR015424">
    <property type="entry name" value="PyrdxlP-dep_Trfase"/>
</dbReference>
<dbReference type="GO" id="GO:0031071">
    <property type="term" value="F:cysteine desulfurase activity"/>
    <property type="evidence" value="ECO:0007669"/>
    <property type="project" value="UniProtKB-EC"/>
</dbReference>
<comment type="catalytic activity">
    <reaction evidence="8">
        <text>(sulfur carrier)-H + L-cysteine = (sulfur carrier)-SH + L-alanine</text>
        <dbReference type="Rhea" id="RHEA:43892"/>
        <dbReference type="Rhea" id="RHEA-COMP:14737"/>
        <dbReference type="Rhea" id="RHEA-COMP:14739"/>
        <dbReference type="ChEBI" id="CHEBI:29917"/>
        <dbReference type="ChEBI" id="CHEBI:35235"/>
        <dbReference type="ChEBI" id="CHEBI:57972"/>
        <dbReference type="ChEBI" id="CHEBI:64428"/>
        <dbReference type="EC" id="2.8.1.7"/>
    </reaction>
</comment>
<accession>A0AAE9Z051</accession>